<dbReference type="Proteomes" id="UP001058860">
    <property type="component" value="Chromosome"/>
</dbReference>
<dbReference type="RefSeq" id="WP_353866435.1">
    <property type="nucleotide sequence ID" value="NZ_CP088295.1"/>
</dbReference>
<evidence type="ECO:0000313" key="2">
    <source>
        <dbReference type="Proteomes" id="UP001058860"/>
    </source>
</evidence>
<sequence length="243" mass="27439">MLSHVVAVTAATAIVPGVSAPAPDPVCAQPAYRCPDLVMEEPYDLRPQKRGKRTVLRAANSIYSLGRGPLKLYGWRIGKTTMRARQIIYTANGSVTRSTNGGRIVWKAIPGQGHYWKFEDAARFELWTVGENRRRVRVGPKVVYCFRDLRRTHPSRRSPRDRVNPACSQDGSRQRVTLGTSVGWADIYPATYHEQWIDVTGLRGCFALWHIADPYNHLIESDESNNAARTIVRLPWRGRVGRC</sequence>
<evidence type="ECO:0000313" key="1">
    <source>
        <dbReference type="EMBL" id="UUY06000.1"/>
    </source>
</evidence>
<protein>
    <submittedName>
        <fullName evidence="1">Uncharacterized protein</fullName>
    </submittedName>
</protein>
<proteinExistence type="predicted"/>
<dbReference type="InterPro" id="IPR001695">
    <property type="entry name" value="Lysyl_oxidase"/>
</dbReference>
<organism evidence="1 2">
    <name type="scientific">Svornostia abyssi</name>
    <dbReference type="NCBI Taxonomy" id="2898438"/>
    <lineage>
        <taxon>Bacteria</taxon>
        <taxon>Bacillati</taxon>
        <taxon>Actinomycetota</taxon>
        <taxon>Thermoleophilia</taxon>
        <taxon>Solirubrobacterales</taxon>
        <taxon>Baekduiaceae</taxon>
        <taxon>Svornostia</taxon>
    </lineage>
</organism>
<name>A0ABY5PNB1_9ACTN</name>
<accession>A0ABY5PNB1</accession>
<keyword evidence="2" id="KW-1185">Reference proteome</keyword>
<dbReference type="Pfam" id="PF01186">
    <property type="entry name" value="Lysyl_oxidase"/>
    <property type="match status" value="1"/>
</dbReference>
<dbReference type="EMBL" id="CP088295">
    <property type="protein sequence ID" value="UUY06000.1"/>
    <property type="molecule type" value="Genomic_DNA"/>
</dbReference>
<gene>
    <name evidence="1" type="ORF">LRS13_10940</name>
</gene>
<reference evidence="2" key="1">
    <citation type="submission" date="2021-11" db="EMBL/GenBank/DDBJ databases">
        <title>Cultivation dependent microbiological survey of springs from the worlds oldest radium mine currently devoted to the extraction of radon-saturated water.</title>
        <authorList>
            <person name="Kapinusova G."/>
            <person name="Smrhova T."/>
            <person name="Strejcek M."/>
            <person name="Suman J."/>
            <person name="Jani K."/>
            <person name="Pajer P."/>
            <person name="Uhlik O."/>
        </authorList>
    </citation>
    <scope>NUCLEOTIDE SEQUENCE [LARGE SCALE GENOMIC DNA]</scope>
    <source>
        <strain evidence="2">J379</strain>
    </source>
</reference>